<proteinExistence type="predicted"/>
<organism evidence="1 2">
    <name type="scientific">Alkalihalophilus marmarensis DSM 21297</name>
    <dbReference type="NCBI Taxonomy" id="1188261"/>
    <lineage>
        <taxon>Bacteria</taxon>
        <taxon>Bacillati</taxon>
        <taxon>Bacillota</taxon>
        <taxon>Bacilli</taxon>
        <taxon>Bacillales</taxon>
        <taxon>Bacillaceae</taxon>
        <taxon>Alkalihalophilus</taxon>
    </lineage>
</organism>
<dbReference type="RefSeq" id="WP_022627271.1">
    <property type="nucleotide sequence ID" value="NZ_ATAE01000008.1"/>
</dbReference>
<evidence type="ECO:0000313" key="1">
    <source>
        <dbReference type="EMBL" id="ERN54308.1"/>
    </source>
</evidence>
<protein>
    <recommendedName>
        <fullName evidence="3">Helix-turn-helix</fullName>
    </recommendedName>
</protein>
<reference evidence="1 2" key="1">
    <citation type="journal article" date="2013" name="Genome Announc.">
        <title>Genome Sequence of the Extreme Obligate Alkaliphile Bacillus marmarensis Strain DSM 21297.</title>
        <authorList>
            <person name="Wernick D.G."/>
            <person name="Choi K.Y."/>
            <person name="Tat C.A."/>
            <person name="Lafontaine Rivera J.G."/>
            <person name="Liao J.C."/>
        </authorList>
    </citation>
    <scope>NUCLEOTIDE SEQUENCE [LARGE SCALE GENOMIC DNA]</scope>
    <source>
        <strain evidence="1 2">DSM 21297</strain>
    </source>
</reference>
<name>U6SRP9_9BACI</name>
<sequence>MKMSNDEIDQLRFKAMKKAITATSIANELGVSPAAVSQFLRLKSGLSYENEQKLKKIIEDK</sequence>
<gene>
    <name evidence="1" type="ORF">A33I_07730</name>
</gene>
<comment type="caution">
    <text evidence="1">The sequence shown here is derived from an EMBL/GenBank/DDBJ whole genome shotgun (WGS) entry which is preliminary data.</text>
</comment>
<dbReference type="Proteomes" id="UP000017170">
    <property type="component" value="Unassembled WGS sequence"/>
</dbReference>
<evidence type="ECO:0008006" key="3">
    <source>
        <dbReference type="Google" id="ProtNLM"/>
    </source>
</evidence>
<accession>U6SRP9</accession>
<evidence type="ECO:0000313" key="2">
    <source>
        <dbReference type="Proteomes" id="UP000017170"/>
    </source>
</evidence>
<keyword evidence="2" id="KW-1185">Reference proteome</keyword>
<dbReference type="Gene3D" id="1.10.260.40">
    <property type="entry name" value="lambda repressor-like DNA-binding domains"/>
    <property type="match status" value="1"/>
</dbReference>
<dbReference type="EMBL" id="ATAE01000008">
    <property type="protein sequence ID" value="ERN54308.1"/>
    <property type="molecule type" value="Genomic_DNA"/>
</dbReference>
<dbReference type="InterPro" id="IPR010982">
    <property type="entry name" value="Lambda_DNA-bd_dom_sf"/>
</dbReference>
<dbReference type="PATRIC" id="fig|1188261.3.peg.941"/>
<dbReference type="GO" id="GO:0003677">
    <property type="term" value="F:DNA binding"/>
    <property type="evidence" value="ECO:0007669"/>
    <property type="project" value="InterPro"/>
</dbReference>
<dbReference type="AlphaFoldDB" id="U6SRP9"/>